<name>A0A9D4ASZ8_9SAUR</name>
<dbReference type="AlphaFoldDB" id="A0A9D4ASZ8"/>
<feature type="region of interest" description="Disordered" evidence="1">
    <location>
        <begin position="142"/>
        <end position="161"/>
    </location>
</feature>
<sequence length="161" mass="16941">MSHGRGQQWVEEPCAARPFPSPLPWRGPRRVVGTLGLRGATCPALRLPPAGGVPCSAPWGSVGQQRGQGPAKPCFPQLPHPPPKHTDTANFSPRVYCPGALPASSSLLLRSVAETPAVLASIPVAQQRPCLALPLPPASVARPPATHRLTRYKHGDGGRCP</sequence>
<keyword evidence="3" id="KW-1185">Reference proteome</keyword>
<organism evidence="2 3">
    <name type="scientific">Mauremys mutica</name>
    <name type="common">yellowpond turtle</name>
    <dbReference type="NCBI Taxonomy" id="74926"/>
    <lineage>
        <taxon>Eukaryota</taxon>
        <taxon>Metazoa</taxon>
        <taxon>Chordata</taxon>
        <taxon>Craniata</taxon>
        <taxon>Vertebrata</taxon>
        <taxon>Euteleostomi</taxon>
        <taxon>Archelosauria</taxon>
        <taxon>Testudinata</taxon>
        <taxon>Testudines</taxon>
        <taxon>Cryptodira</taxon>
        <taxon>Durocryptodira</taxon>
        <taxon>Testudinoidea</taxon>
        <taxon>Geoemydidae</taxon>
        <taxon>Geoemydinae</taxon>
        <taxon>Mauremys</taxon>
    </lineage>
</organism>
<protein>
    <submittedName>
        <fullName evidence="2">Uncharacterized protein</fullName>
    </submittedName>
</protein>
<evidence type="ECO:0000313" key="2">
    <source>
        <dbReference type="EMBL" id="KAH1175092.1"/>
    </source>
</evidence>
<accession>A0A9D4ASZ8</accession>
<gene>
    <name evidence="2" type="ORF">KIL84_021506</name>
</gene>
<dbReference type="EMBL" id="JAHDVG010000478">
    <property type="protein sequence ID" value="KAH1175092.1"/>
    <property type="molecule type" value="Genomic_DNA"/>
</dbReference>
<comment type="caution">
    <text evidence="2">The sequence shown here is derived from an EMBL/GenBank/DDBJ whole genome shotgun (WGS) entry which is preliminary data.</text>
</comment>
<evidence type="ECO:0000256" key="1">
    <source>
        <dbReference type="SAM" id="MobiDB-lite"/>
    </source>
</evidence>
<evidence type="ECO:0000313" key="3">
    <source>
        <dbReference type="Proteomes" id="UP000827986"/>
    </source>
</evidence>
<dbReference type="Proteomes" id="UP000827986">
    <property type="component" value="Unassembled WGS sequence"/>
</dbReference>
<reference evidence="2" key="1">
    <citation type="submission" date="2021-09" db="EMBL/GenBank/DDBJ databases">
        <title>The genome of Mauremys mutica provides insights into the evolution of semi-aquatic lifestyle.</title>
        <authorList>
            <person name="Gong S."/>
            <person name="Gao Y."/>
        </authorList>
    </citation>
    <scope>NUCLEOTIDE SEQUENCE</scope>
    <source>
        <strain evidence="2">MM-2020</strain>
        <tissue evidence="2">Muscle</tissue>
    </source>
</reference>
<proteinExistence type="predicted"/>
<feature type="region of interest" description="Disordered" evidence="1">
    <location>
        <begin position="58"/>
        <end position="91"/>
    </location>
</feature>